<evidence type="ECO:0000259" key="9">
    <source>
        <dbReference type="Pfam" id="PF12849"/>
    </source>
</evidence>
<accession>A0A8J6C9Y5</accession>
<keyword evidence="11" id="KW-1185">Reference proteome</keyword>
<feature type="chain" id="PRO_5035226710" description="glutaminase" evidence="8">
    <location>
        <begin position="25"/>
        <end position="1287"/>
    </location>
</feature>
<dbReference type="InterPro" id="IPR024370">
    <property type="entry name" value="PBP_domain"/>
</dbReference>
<evidence type="ECO:0000256" key="1">
    <source>
        <dbReference type="ARBA" id="ARBA00011076"/>
    </source>
</evidence>
<dbReference type="GO" id="GO:0006543">
    <property type="term" value="P:L-glutamine catabolic process"/>
    <property type="evidence" value="ECO:0007669"/>
    <property type="project" value="TreeGrafter"/>
</dbReference>
<dbReference type="InterPro" id="IPR012338">
    <property type="entry name" value="Beta-lactam/transpept-like"/>
</dbReference>
<dbReference type="EC" id="3.5.1.2" evidence="3"/>
<protein>
    <recommendedName>
        <fullName evidence="3">glutaminase</fullName>
        <ecNumber evidence="3">3.5.1.2</ecNumber>
    </recommendedName>
</protein>
<name>A0A8J6C9Y5_DIALT</name>
<dbReference type="GO" id="GO:0006537">
    <property type="term" value="P:glutamate biosynthetic process"/>
    <property type="evidence" value="ECO:0007669"/>
    <property type="project" value="TreeGrafter"/>
</dbReference>
<feature type="transmembrane region" description="Helical" evidence="7">
    <location>
        <begin position="843"/>
        <end position="865"/>
    </location>
</feature>
<evidence type="ECO:0000256" key="4">
    <source>
        <dbReference type="ARBA" id="ARBA00022801"/>
    </source>
</evidence>
<evidence type="ECO:0000313" key="10">
    <source>
        <dbReference type="EMBL" id="KAG8463506.1"/>
    </source>
</evidence>
<feature type="domain" description="PBP" evidence="9">
    <location>
        <begin position="540"/>
        <end position="772"/>
    </location>
</feature>
<dbReference type="Pfam" id="PF12849">
    <property type="entry name" value="PBP_like_2"/>
    <property type="match status" value="2"/>
</dbReference>
<keyword evidence="7" id="KW-0472">Membrane</keyword>
<dbReference type="OrthoDB" id="9995210at2759"/>
<dbReference type="InterPro" id="IPR015868">
    <property type="entry name" value="Glutaminase"/>
</dbReference>
<feature type="domain" description="PBP" evidence="9">
    <location>
        <begin position="46"/>
        <end position="385"/>
    </location>
</feature>
<feature type="signal peptide" evidence="8">
    <location>
        <begin position="1"/>
        <end position="24"/>
    </location>
</feature>
<comment type="similarity">
    <text evidence="1">Belongs to the glutaminase family.</text>
</comment>
<feature type="compositionally biased region" description="Basic and acidic residues" evidence="6">
    <location>
        <begin position="1227"/>
        <end position="1242"/>
    </location>
</feature>
<dbReference type="NCBIfam" id="TIGR03814">
    <property type="entry name" value="Gln_ase"/>
    <property type="match status" value="1"/>
</dbReference>
<dbReference type="FunFam" id="3.40.710.10:FF:000005">
    <property type="entry name" value="Glutaminase"/>
    <property type="match status" value="1"/>
</dbReference>
<evidence type="ECO:0000313" key="11">
    <source>
        <dbReference type="Proteomes" id="UP000751190"/>
    </source>
</evidence>
<keyword evidence="7" id="KW-0812">Transmembrane</keyword>
<dbReference type="PANTHER" id="PTHR12544">
    <property type="entry name" value="GLUTAMINASE"/>
    <property type="match status" value="1"/>
</dbReference>
<dbReference type="PANTHER" id="PTHR12544:SF29">
    <property type="entry name" value="GLUTAMINASE"/>
    <property type="match status" value="1"/>
</dbReference>
<gene>
    <name evidence="10" type="ORF">KFE25_005017</name>
</gene>
<comment type="caution">
    <text evidence="10">The sequence shown here is derived from an EMBL/GenBank/DDBJ whole genome shotgun (WGS) entry which is preliminary data.</text>
</comment>
<evidence type="ECO:0000256" key="3">
    <source>
        <dbReference type="ARBA" id="ARBA00012918"/>
    </source>
</evidence>
<comment type="catalytic activity">
    <reaction evidence="5">
        <text>L-glutamine + H2O = L-glutamate + NH4(+)</text>
        <dbReference type="Rhea" id="RHEA:15889"/>
        <dbReference type="ChEBI" id="CHEBI:15377"/>
        <dbReference type="ChEBI" id="CHEBI:28938"/>
        <dbReference type="ChEBI" id="CHEBI:29985"/>
        <dbReference type="ChEBI" id="CHEBI:58359"/>
        <dbReference type="EC" id="3.5.1.2"/>
    </reaction>
</comment>
<sequence length="1287" mass="134621">MMARAAGGFLRAVLAAVGLALVHAQTFNGCISFDASRTPAVVRTAAPDTVCGAGATLAQSLYQLASFAYAQYGTVGYTGTGSSTGKRSAVAHTVDVAGSDSLISSSQYTTAPDLQMYPAVAAAVVPVYNIKALRDQGLDLVLDRATLPAIFLGDIYEWTDPAILAIQPGGANGQIATILKNMADPTITPVVRNDGSGTTEIFTVALGLFEPTFTTRAGSSDVLDWCEDGVTGVCLLCPTNVGCKAHQCEGVSWLQNSGFGTSGEVTCQKPSHGGRQWKYVRGEGNAGVVAGVFSIDGSIGYAVLADAVANGVPFAQLINRAGKAVVAGPTSVSFALMELGGNLDERGNAELMDAASTFSWPIAGYTYFVLRKGIGPAPAFVNYMLQAPSMYSCETRVATLAFLEWFYTSPTTIAIGTQLGFTMLPDFIARNLLADMLSENYCDPAEPVLAKEPAKVQLKYAFVAELASPLFANYVSVYREVDPRITWSALATTGDARVHTLLVNTSIPMSAAYGSADIVSGIGVQAIEAAGIANAAVPDDIVAAHLFTAAIAPLVHLGSAPAPTLTLEQIASIYLGNVTKWSEIDPALANTDIIVALRTDESDVTAVVTATLSRASAEFAAAIGVKQRLEPADWAALGSRVRLTTSNAQTAAIVAFSQSAFGMWARLGGASSPIARVARAAGSPPITLSADTIAKCINEPEARVSLTSAKIGRVSRVYDAGASTSDDCWPFSRAYALVIKEDLVGPSQCAPSGSIIKGDGISLALEFASWLFTGDDISNTISEIGAVPANSSLREVVLSALYTYDCNPAPAASSGGSSGGGGGGGSSSSTVINLGRETDLTPIIAGVCAGVAFLICCGVAGMWYYKRRLDILSAFANAKLPDNVQQVLEETYTEIFELDSGEVAQYIPELRDADPEKFGIVLCDLEGTIYSVGDTEVPFSIQSACKPILYMLAMDAKGKAEVATKIGEEPSGLPFNAVNIDPHNRAFNPYVNAGAIVSASMLDTINTAEARYTFFEDQCKKMAYVPERCKLDRSVYQSEMATNSNNQMIADTLHAKNIIEKSPNVALDAYTRACSLLVTAEDAAVMAATFANRGVNPVTGEQVMNEDLANHTVTVMMSCGMYNGAGRWIVDVGIPAKSGVAGLIMCVVPGVCGFAVFSPRLDPNGNSARGVLVAKSMSESLGLHVLKSKDEQGGSPFKKKRNTSEMADVMIKGSTKANKSGGNKGGIKAERRTTNSEARRSDITVGGRRSGSPGVGGRKSGDARVAPEPISNGGNGKDVRTRATLED</sequence>
<keyword evidence="4" id="KW-0378">Hydrolase</keyword>
<dbReference type="EMBL" id="JAGTXO010000016">
    <property type="protein sequence ID" value="KAG8463506.1"/>
    <property type="molecule type" value="Genomic_DNA"/>
</dbReference>
<evidence type="ECO:0000256" key="5">
    <source>
        <dbReference type="ARBA" id="ARBA00049534"/>
    </source>
</evidence>
<dbReference type="Pfam" id="PF04960">
    <property type="entry name" value="Glutaminase"/>
    <property type="match status" value="1"/>
</dbReference>
<evidence type="ECO:0000256" key="7">
    <source>
        <dbReference type="SAM" id="Phobius"/>
    </source>
</evidence>
<keyword evidence="8" id="KW-0732">Signal</keyword>
<evidence type="ECO:0000256" key="2">
    <source>
        <dbReference type="ARBA" id="ARBA00011881"/>
    </source>
</evidence>
<evidence type="ECO:0000256" key="6">
    <source>
        <dbReference type="SAM" id="MobiDB-lite"/>
    </source>
</evidence>
<dbReference type="SUPFAM" id="SSF56601">
    <property type="entry name" value="beta-lactamase/transpeptidase-like"/>
    <property type="match status" value="1"/>
</dbReference>
<dbReference type="HAMAP" id="MF_00313">
    <property type="entry name" value="Glutaminase"/>
    <property type="match status" value="1"/>
</dbReference>
<dbReference type="Proteomes" id="UP000751190">
    <property type="component" value="Unassembled WGS sequence"/>
</dbReference>
<comment type="subunit">
    <text evidence="2">Homotetramer.</text>
</comment>
<feature type="compositionally biased region" description="Basic and acidic residues" evidence="6">
    <location>
        <begin position="1277"/>
        <end position="1287"/>
    </location>
</feature>
<dbReference type="SUPFAM" id="SSF53850">
    <property type="entry name" value="Periplasmic binding protein-like II"/>
    <property type="match status" value="2"/>
</dbReference>
<dbReference type="Gene3D" id="3.40.710.10">
    <property type="entry name" value="DD-peptidase/beta-lactamase superfamily"/>
    <property type="match status" value="1"/>
</dbReference>
<dbReference type="GO" id="GO:0004359">
    <property type="term" value="F:glutaminase activity"/>
    <property type="evidence" value="ECO:0007669"/>
    <property type="project" value="UniProtKB-EC"/>
</dbReference>
<feature type="region of interest" description="Disordered" evidence="6">
    <location>
        <begin position="1186"/>
        <end position="1287"/>
    </location>
</feature>
<reference evidence="10" key="1">
    <citation type="submission" date="2021-05" db="EMBL/GenBank/DDBJ databases">
        <title>The genome of the haptophyte Pavlova lutheri (Diacronema luteri, Pavlovales) - a model for lipid biosynthesis in eukaryotic algae.</title>
        <authorList>
            <person name="Hulatt C.J."/>
            <person name="Posewitz M.C."/>
        </authorList>
    </citation>
    <scope>NUCLEOTIDE SEQUENCE</scope>
    <source>
        <strain evidence="10">NIVA-4/92</strain>
    </source>
</reference>
<proteinExistence type="inferred from homology"/>
<organism evidence="10 11">
    <name type="scientific">Diacronema lutheri</name>
    <name type="common">Unicellular marine alga</name>
    <name type="synonym">Monochrysis lutheri</name>
    <dbReference type="NCBI Taxonomy" id="2081491"/>
    <lineage>
        <taxon>Eukaryota</taxon>
        <taxon>Haptista</taxon>
        <taxon>Haptophyta</taxon>
        <taxon>Pavlovophyceae</taxon>
        <taxon>Pavlovales</taxon>
        <taxon>Pavlovaceae</taxon>
        <taxon>Diacronema</taxon>
    </lineage>
</organism>
<dbReference type="Gene3D" id="3.40.190.10">
    <property type="entry name" value="Periplasmic binding protein-like II"/>
    <property type="match status" value="3"/>
</dbReference>
<keyword evidence="7" id="KW-1133">Transmembrane helix</keyword>
<evidence type="ECO:0000256" key="8">
    <source>
        <dbReference type="SAM" id="SignalP"/>
    </source>
</evidence>